<dbReference type="PROSITE" id="PS51186">
    <property type="entry name" value="GNAT"/>
    <property type="match status" value="1"/>
</dbReference>
<accession>A0A1G7KQL7</accession>
<dbReference type="InterPro" id="IPR000182">
    <property type="entry name" value="GNAT_dom"/>
</dbReference>
<dbReference type="Gene3D" id="3.40.630.30">
    <property type="match status" value="1"/>
</dbReference>
<reference evidence="2 3" key="1">
    <citation type="submission" date="2016-10" db="EMBL/GenBank/DDBJ databases">
        <authorList>
            <person name="de Groot N.N."/>
        </authorList>
    </citation>
    <scope>NUCLEOTIDE SEQUENCE [LARGE SCALE GENOMIC DNA]</scope>
    <source>
        <strain evidence="2 3">DSM 28129</strain>
    </source>
</reference>
<evidence type="ECO:0000313" key="2">
    <source>
        <dbReference type="EMBL" id="SDF39507.1"/>
    </source>
</evidence>
<dbReference type="SUPFAM" id="SSF55729">
    <property type="entry name" value="Acyl-CoA N-acyltransferases (Nat)"/>
    <property type="match status" value="1"/>
</dbReference>
<proteinExistence type="predicted"/>
<dbReference type="AlphaFoldDB" id="A0A1G7KQL7"/>
<dbReference type="CDD" id="cd04301">
    <property type="entry name" value="NAT_SF"/>
    <property type="match status" value="1"/>
</dbReference>
<dbReference type="Pfam" id="PF00583">
    <property type="entry name" value="Acetyltransf_1"/>
    <property type="match status" value="1"/>
</dbReference>
<keyword evidence="2" id="KW-0808">Transferase</keyword>
<dbReference type="InterPro" id="IPR016181">
    <property type="entry name" value="Acyl_CoA_acyltransferase"/>
</dbReference>
<organism evidence="2 3">
    <name type="scientific">Fontibacillus panacisegetis</name>
    <dbReference type="NCBI Taxonomy" id="670482"/>
    <lineage>
        <taxon>Bacteria</taxon>
        <taxon>Bacillati</taxon>
        <taxon>Bacillota</taxon>
        <taxon>Bacilli</taxon>
        <taxon>Bacillales</taxon>
        <taxon>Paenibacillaceae</taxon>
        <taxon>Fontibacillus</taxon>
    </lineage>
</organism>
<feature type="domain" description="N-acetyltransferase" evidence="1">
    <location>
        <begin position="8"/>
        <end position="118"/>
    </location>
</feature>
<dbReference type="GO" id="GO:0016747">
    <property type="term" value="F:acyltransferase activity, transferring groups other than amino-acyl groups"/>
    <property type="evidence" value="ECO:0007669"/>
    <property type="project" value="InterPro"/>
</dbReference>
<dbReference type="STRING" id="670482.SAMN04488542_11037"/>
<evidence type="ECO:0000259" key="1">
    <source>
        <dbReference type="PROSITE" id="PS51186"/>
    </source>
</evidence>
<protein>
    <submittedName>
        <fullName evidence="2">Acetyltransferase (GNAT) family protein</fullName>
    </submittedName>
</protein>
<gene>
    <name evidence="2" type="ORF">SAMN04488542_11037</name>
</gene>
<name>A0A1G7KQL7_9BACL</name>
<dbReference type="Proteomes" id="UP000198972">
    <property type="component" value="Unassembled WGS sequence"/>
</dbReference>
<keyword evidence="3" id="KW-1185">Reference proteome</keyword>
<sequence length="118" mass="14003">MIIKMTHKNIRDLNTPNESFNVIGRIIPKYENDTWTYTEEIFSEQYIKQYDHVEIDISYIDEKSKAVFLYYNDDNCIGRIMLSSHWNGYAFIEDIAVVQNWRHKGIGRAADFMLTTIL</sequence>
<dbReference type="EMBL" id="FNBG01000010">
    <property type="protein sequence ID" value="SDF39507.1"/>
    <property type="molecule type" value="Genomic_DNA"/>
</dbReference>
<evidence type="ECO:0000313" key="3">
    <source>
        <dbReference type="Proteomes" id="UP000198972"/>
    </source>
</evidence>